<dbReference type="Gene3D" id="1.10.8.10">
    <property type="entry name" value="DNA helicase RuvA subunit, C-terminal domain"/>
    <property type="match status" value="1"/>
</dbReference>
<feature type="coiled-coil region" evidence="6">
    <location>
        <begin position="19"/>
        <end position="46"/>
    </location>
</feature>
<dbReference type="AlphaFoldDB" id="A0A1G2DE00"/>
<feature type="domain" description="Translation elongation factor EFTs/EF1B dimerisation" evidence="7">
    <location>
        <begin position="22"/>
        <end position="196"/>
    </location>
</feature>
<evidence type="ECO:0000256" key="2">
    <source>
        <dbReference type="ARBA" id="ARBA00016956"/>
    </source>
</evidence>
<reference evidence="8 9" key="1">
    <citation type="journal article" date="2016" name="Nat. Commun.">
        <title>Thousands of microbial genomes shed light on interconnected biogeochemical processes in an aquifer system.</title>
        <authorList>
            <person name="Anantharaman K."/>
            <person name="Brown C.T."/>
            <person name="Hug L.A."/>
            <person name="Sharon I."/>
            <person name="Castelle C.J."/>
            <person name="Probst A.J."/>
            <person name="Thomas B.C."/>
            <person name="Singh A."/>
            <person name="Wilkins M.J."/>
            <person name="Karaoz U."/>
            <person name="Brodie E.L."/>
            <person name="Williams K.H."/>
            <person name="Hubbard S.S."/>
            <person name="Banfield J.F."/>
        </authorList>
    </citation>
    <scope>NUCLEOTIDE SEQUENCE [LARGE SCALE GENOMIC DNA]</scope>
</reference>
<comment type="function">
    <text evidence="5">Associates with the EF-Tu.GDP complex and induces the exchange of GDP to GTP. It remains bound to the aminoacyl-tRNA.EF-Tu.GTP complex up to the GTP hydrolysis stage on the ribosome.</text>
</comment>
<dbReference type="InterPro" id="IPR009060">
    <property type="entry name" value="UBA-like_sf"/>
</dbReference>
<feature type="region of interest" description="Involved in Mg(2+) ion dislocation from EF-Tu" evidence="5">
    <location>
        <begin position="81"/>
        <end position="84"/>
    </location>
</feature>
<dbReference type="InterPro" id="IPR036402">
    <property type="entry name" value="EF-Ts_dimer_sf"/>
</dbReference>
<dbReference type="GO" id="GO:0003746">
    <property type="term" value="F:translation elongation factor activity"/>
    <property type="evidence" value="ECO:0007669"/>
    <property type="project" value="UniProtKB-UniRule"/>
</dbReference>
<proteinExistence type="inferred from homology"/>
<dbReference type="Proteomes" id="UP000178636">
    <property type="component" value="Unassembled WGS sequence"/>
</dbReference>
<comment type="similarity">
    <text evidence="1 5">Belongs to the EF-Ts family.</text>
</comment>
<dbReference type="Gene3D" id="3.30.479.20">
    <property type="entry name" value="Elongation factor Ts, dimerisation domain"/>
    <property type="match status" value="1"/>
</dbReference>
<evidence type="ECO:0000313" key="9">
    <source>
        <dbReference type="Proteomes" id="UP000178636"/>
    </source>
</evidence>
<dbReference type="HAMAP" id="MF_00050">
    <property type="entry name" value="EF_Ts"/>
    <property type="match status" value="1"/>
</dbReference>
<name>A0A1G2DE00_9BACT</name>
<dbReference type="PANTHER" id="PTHR11741">
    <property type="entry name" value="ELONGATION FACTOR TS"/>
    <property type="match status" value="1"/>
</dbReference>
<dbReference type="FunFam" id="1.10.8.10:FF:000001">
    <property type="entry name" value="Elongation factor Ts"/>
    <property type="match status" value="1"/>
</dbReference>
<evidence type="ECO:0000256" key="6">
    <source>
        <dbReference type="SAM" id="Coils"/>
    </source>
</evidence>
<evidence type="ECO:0000313" key="8">
    <source>
        <dbReference type="EMBL" id="OGZ11849.1"/>
    </source>
</evidence>
<evidence type="ECO:0000256" key="4">
    <source>
        <dbReference type="ARBA" id="ARBA00022917"/>
    </source>
</evidence>
<sequence>MEVTMDQIKELRDETGVSVMQVKKALEEAKGDMDKARMALRKKSGEIAAKKGDRTLGAGVIAAYIHAGGSVGVLVELACETDFVAKNEDFKKLAYEIAMHIAAMNPKYNRLTDVTEEDRAKATAFFQDEVAKLDKPTAIKEKVLQGKLDTYFKEQTLVEQPFVKNPEVTVGDLVKGAVQKFGENTELVRFTRFVAGK</sequence>
<comment type="subcellular location">
    <subcellularLocation>
        <location evidence="5">Cytoplasm</location>
    </subcellularLocation>
</comment>
<dbReference type="SUPFAM" id="SSF54713">
    <property type="entry name" value="Elongation factor Ts (EF-Ts), dimerisation domain"/>
    <property type="match status" value="1"/>
</dbReference>
<dbReference type="PANTHER" id="PTHR11741:SF0">
    <property type="entry name" value="ELONGATION FACTOR TS, MITOCHONDRIAL"/>
    <property type="match status" value="1"/>
</dbReference>
<organism evidence="8 9">
    <name type="scientific">Candidatus Lloydbacteria bacterium RIFCSPHIGHO2_02_FULL_54_17</name>
    <dbReference type="NCBI Taxonomy" id="1798664"/>
    <lineage>
        <taxon>Bacteria</taxon>
        <taxon>Candidatus Lloydiibacteriota</taxon>
    </lineage>
</organism>
<dbReference type="Pfam" id="PF00889">
    <property type="entry name" value="EF_TS"/>
    <property type="match status" value="1"/>
</dbReference>
<evidence type="ECO:0000256" key="1">
    <source>
        <dbReference type="ARBA" id="ARBA00005532"/>
    </source>
</evidence>
<dbReference type="Gene3D" id="1.10.286.20">
    <property type="match status" value="1"/>
</dbReference>
<dbReference type="InterPro" id="IPR001816">
    <property type="entry name" value="Transl_elong_EFTs/EF1B"/>
</dbReference>
<keyword evidence="5" id="KW-0963">Cytoplasm</keyword>
<dbReference type="InterPro" id="IPR014039">
    <property type="entry name" value="Transl_elong_EFTs/EF1B_dimer"/>
</dbReference>
<keyword evidence="6" id="KW-0175">Coiled coil</keyword>
<dbReference type="SUPFAM" id="SSF46934">
    <property type="entry name" value="UBA-like"/>
    <property type="match status" value="1"/>
</dbReference>
<accession>A0A1G2DE00</accession>
<evidence type="ECO:0000259" key="7">
    <source>
        <dbReference type="Pfam" id="PF00889"/>
    </source>
</evidence>
<keyword evidence="4 5" id="KW-0648">Protein biosynthesis</keyword>
<dbReference type="STRING" id="1798664.A3C93_00400"/>
<evidence type="ECO:0000256" key="5">
    <source>
        <dbReference type="HAMAP-Rule" id="MF_00050"/>
    </source>
</evidence>
<comment type="caution">
    <text evidence="8">The sequence shown here is derived from an EMBL/GenBank/DDBJ whole genome shotgun (WGS) entry which is preliminary data.</text>
</comment>
<keyword evidence="3 5" id="KW-0251">Elongation factor</keyword>
<dbReference type="GO" id="GO:0005737">
    <property type="term" value="C:cytoplasm"/>
    <property type="evidence" value="ECO:0007669"/>
    <property type="project" value="UniProtKB-SubCell"/>
</dbReference>
<evidence type="ECO:0000256" key="3">
    <source>
        <dbReference type="ARBA" id="ARBA00022768"/>
    </source>
</evidence>
<protein>
    <recommendedName>
        <fullName evidence="2 5">Elongation factor Ts</fullName>
        <shortName evidence="5">EF-Ts</shortName>
    </recommendedName>
</protein>
<dbReference type="CDD" id="cd14275">
    <property type="entry name" value="UBA_EF-Ts"/>
    <property type="match status" value="1"/>
</dbReference>
<dbReference type="EMBL" id="MHLO01000028">
    <property type="protein sequence ID" value="OGZ11849.1"/>
    <property type="molecule type" value="Genomic_DNA"/>
</dbReference>
<gene>
    <name evidence="5 8" type="primary">tsf</name>
    <name evidence="8" type="ORF">A3C93_00400</name>
</gene>